<dbReference type="Proteomes" id="UP000324897">
    <property type="component" value="Chromosome 2"/>
</dbReference>
<organism evidence="1 2">
    <name type="scientific">Eragrostis curvula</name>
    <name type="common">weeping love grass</name>
    <dbReference type="NCBI Taxonomy" id="38414"/>
    <lineage>
        <taxon>Eukaryota</taxon>
        <taxon>Viridiplantae</taxon>
        <taxon>Streptophyta</taxon>
        <taxon>Embryophyta</taxon>
        <taxon>Tracheophyta</taxon>
        <taxon>Spermatophyta</taxon>
        <taxon>Magnoliopsida</taxon>
        <taxon>Liliopsida</taxon>
        <taxon>Poales</taxon>
        <taxon>Poaceae</taxon>
        <taxon>PACMAD clade</taxon>
        <taxon>Chloridoideae</taxon>
        <taxon>Eragrostideae</taxon>
        <taxon>Eragrostidinae</taxon>
        <taxon>Eragrostis</taxon>
    </lineage>
</organism>
<keyword evidence="2" id="KW-1185">Reference proteome</keyword>
<dbReference type="EMBL" id="RWGY01000013">
    <property type="protein sequence ID" value="TVU26572.1"/>
    <property type="molecule type" value="Genomic_DNA"/>
</dbReference>
<accession>A0A5J9URY3</accession>
<evidence type="ECO:0000313" key="1">
    <source>
        <dbReference type="EMBL" id="TVU26572.1"/>
    </source>
</evidence>
<dbReference type="AlphaFoldDB" id="A0A5J9URY3"/>
<evidence type="ECO:0000313" key="2">
    <source>
        <dbReference type="Proteomes" id="UP000324897"/>
    </source>
</evidence>
<dbReference type="Gramene" id="TVU26572">
    <property type="protein sequence ID" value="TVU26572"/>
    <property type="gene ID" value="EJB05_29126"/>
</dbReference>
<proteinExistence type="predicted"/>
<sequence>AVGITEECFLFYILFDLSRYFSNSFAKIRLLWRHYFQNVQGLIFVYFQNTQGLIFVVYSNELYRMLSEVNFFLE</sequence>
<protein>
    <submittedName>
        <fullName evidence="1">Uncharacterized protein</fullName>
    </submittedName>
</protein>
<name>A0A5J9URY3_9POAL</name>
<comment type="caution">
    <text evidence="1">The sequence shown here is derived from an EMBL/GenBank/DDBJ whole genome shotgun (WGS) entry which is preliminary data.</text>
</comment>
<dbReference type="OrthoDB" id="1672367at2759"/>
<gene>
    <name evidence="1" type="ORF">EJB05_29126</name>
</gene>
<reference evidence="1 2" key="1">
    <citation type="journal article" date="2019" name="Sci. Rep.">
        <title>A high-quality genome of Eragrostis curvula grass provides insights into Poaceae evolution and supports new strategies to enhance forage quality.</title>
        <authorList>
            <person name="Carballo J."/>
            <person name="Santos B.A.C.M."/>
            <person name="Zappacosta D."/>
            <person name="Garbus I."/>
            <person name="Selva J.P."/>
            <person name="Gallo C.A."/>
            <person name="Diaz A."/>
            <person name="Albertini E."/>
            <person name="Caccamo M."/>
            <person name="Echenique V."/>
        </authorList>
    </citation>
    <scope>NUCLEOTIDE SEQUENCE [LARGE SCALE GENOMIC DNA]</scope>
    <source>
        <strain evidence="2">cv. Victoria</strain>
        <tissue evidence="1">Leaf</tissue>
    </source>
</reference>
<feature type="non-terminal residue" evidence="1">
    <location>
        <position position="1"/>
    </location>
</feature>